<protein>
    <submittedName>
        <fullName evidence="2">Uncharacterized protein</fullName>
    </submittedName>
</protein>
<dbReference type="Proteomes" id="UP001432322">
    <property type="component" value="Unassembled WGS sequence"/>
</dbReference>
<reference evidence="2" key="1">
    <citation type="submission" date="2023-10" db="EMBL/GenBank/DDBJ databases">
        <title>Genome assembly of Pristionchus species.</title>
        <authorList>
            <person name="Yoshida K."/>
            <person name="Sommer R.J."/>
        </authorList>
    </citation>
    <scope>NUCLEOTIDE SEQUENCE</scope>
    <source>
        <strain evidence="2">RS5133</strain>
    </source>
</reference>
<feature type="non-terminal residue" evidence="2">
    <location>
        <position position="1"/>
    </location>
</feature>
<comment type="caution">
    <text evidence="2">The sequence shown here is derived from an EMBL/GenBank/DDBJ whole genome shotgun (WGS) entry which is preliminary data.</text>
</comment>
<evidence type="ECO:0000256" key="1">
    <source>
        <dbReference type="SAM" id="MobiDB-lite"/>
    </source>
</evidence>
<proteinExistence type="predicted"/>
<dbReference type="GO" id="GO:0005829">
    <property type="term" value="C:cytosol"/>
    <property type="evidence" value="ECO:0007669"/>
    <property type="project" value="TreeGrafter"/>
</dbReference>
<evidence type="ECO:0000313" key="2">
    <source>
        <dbReference type="EMBL" id="GMT12251.1"/>
    </source>
</evidence>
<feature type="region of interest" description="Disordered" evidence="1">
    <location>
        <begin position="116"/>
        <end position="143"/>
    </location>
</feature>
<organism evidence="2 3">
    <name type="scientific">Pristionchus fissidentatus</name>
    <dbReference type="NCBI Taxonomy" id="1538716"/>
    <lineage>
        <taxon>Eukaryota</taxon>
        <taxon>Metazoa</taxon>
        <taxon>Ecdysozoa</taxon>
        <taxon>Nematoda</taxon>
        <taxon>Chromadorea</taxon>
        <taxon>Rhabditida</taxon>
        <taxon>Rhabditina</taxon>
        <taxon>Diplogasteromorpha</taxon>
        <taxon>Diplogasteroidea</taxon>
        <taxon>Neodiplogasteridae</taxon>
        <taxon>Pristionchus</taxon>
    </lineage>
</organism>
<dbReference type="GO" id="GO:0008830">
    <property type="term" value="F:dTDP-4-dehydrorhamnose 3,5-epimerase activity"/>
    <property type="evidence" value="ECO:0007669"/>
    <property type="project" value="InterPro"/>
</dbReference>
<dbReference type="EMBL" id="BTSY01000001">
    <property type="protein sequence ID" value="GMT12251.1"/>
    <property type="molecule type" value="Genomic_DNA"/>
</dbReference>
<dbReference type="PANTHER" id="PTHR21047:SF2">
    <property type="entry name" value="THYMIDINE DIPHOSPHO-4-KETO-RHAMNOSE 3,5-EPIMERASE"/>
    <property type="match status" value="1"/>
</dbReference>
<name>A0AAV5UYX6_9BILA</name>
<dbReference type="GO" id="GO:0000271">
    <property type="term" value="P:polysaccharide biosynthetic process"/>
    <property type="evidence" value="ECO:0007669"/>
    <property type="project" value="TreeGrafter"/>
</dbReference>
<accession>A0AAV5UYX6</accession>
<dbReference type="AlphaFoldDB" id="A0AAV5UYX6"/>
<sequence>RDPSIIDRLTTCEGGNGEQGWESLTSFFRAKMVLSFFKRLFKARGKYTINAGDDEIDRRPTTVSIVFPVETESLPKLVRSVPTPISPLLYRQIFNQYDSDHDEDRVSRQCCTRASTTSSAGYGSQSSEESGGGGARLGGSSESDGAEIHIYSVESSPVQEVVRHVSVWPECDYSTESVAAAKPDILSPVSIAENTPFVCYGNRKRSLRRMPSAPVSGKVKQMVRFFESDSDRAEVPRRLDQVPPEFMRSAPQMNCTPTPTRTTHDNHIHSDVIRAFTKSTDCCIRRHFPPYRTPKSRKAVV</sequence>
<gene>
    <name evidence="2" type="ORF">PFISCL1PPCAC_3548</name>
</gene>
<keyword evidence="3" id="KW-1185">Reference proteome</keyword>
<evidence type="ECO:0000313" key="3">
    <source>
        <dbReference type="Proteomes" id="UP001432322"/>
    </source>
</evidence>
<feature type="compositionally biased region" description="Low complexity" evidence="1">
    <location>
        <begin position="116"/>
        <end position="129"/>
    </location>
</feature>
<dbReference type="InterPro" id="IPR000888">
    <property type="entry name" value="RmlC-like"/>
</dbReference>
<dbReference type="PANTHER" id="PTHR21047">
    <property type="entry name" value="DTDP-6-DEOXY-D-GLUCOSE-3,5 EPIMERASE"/>
    <property type="match status" value="1"/>
</dbReference>